<proteinExistence type="predicted"/>
<gene>
    <name evidence="1" type="ORF">I7I52_01332</name>
</gene>
<dbReference type="EMBL" id="JAEVHI010000001">
    <property type="protein sequence ID" value="KAG5303352.1"/>
    <property type="molecule type" value="Genomic_DNA"/>
</dbReference>
<organism evidence="1 2">
    <name type="scientific">Ajellomyces capsulatus</name>
    <name type="common">Darling's disease fungus</name>
    <name type="synonym">Histoplasma capsulatum</name>
    <dbReference type="NCBI Taxonomy" id="5037"/>
    <lineage>
        <taxon>Eukaryota</taxon>
        <taxon>Fungi</taxon>
        <taxon>Dikarya</taxon>
        <taxon>Ascomycota</taxon>
        <taxon>Pezizomycotina</taxon>
        <taxon>Eurotiomycetes</taxon>
        <taxon>Eurotiomycetidae</taxon>
        <taxon>Onygenales</taxon>
        <taxon>Ajellomycetaceae</taxon>
        <taxon>Histoplasma</taxon>
    </lineage>
</organism>
<reference evidence="1 2" key="1">
    <citation type="submission" date="2021-01" db="EMBL/GenBank/DDBJ databases">
        <title>Chromosome-level genome assembly of a human fungal pathogen reveals clustering of transcriptionally co-regulated genes.</title>
        <authorList>
            <person name="Voorhies M."/>
            <person name="Cohen S."/>
            <person name="Shea T.P."/>
            <person name="Petrus S."/>
            <person name="Munoz J.F."/>
            <person name="Poplawski S."/>
            <person name="Goldman W.E."/>
            <person name="Michael T."/>
            <person name="Cuomo C.A."/>
            <person name="Sil A."/>
            <person name="Beyhan S."/>
        </authorList>
    </citation>
    <scope>NUCLEOTIDE SEQUENCE [LARGE SCALE GENOMIC DNA]</scope>
    <source>
        <strain evidence="1 2">G184AR</strain>
    </source>
</reference>
<protein>
    <submittedName>
        <fullName evidence="1">Uncharacterized protein</fullName>
    </submittedName>
</protein>
<comment type="caution">
    <text evidence="1">The sequence shown here is derived from an EMBL/GenBank/DDBJ whole genome shotgun (WGS) entry which is preliminary data.</text>
</comment>
<evidence type="ECO:0000313" key="1">
    <source>
        <dbReference type="EMBL" id="KAG5303352.1"/>
    </source>
</evidence>
<name>A0A8H7Z3U2_AJECA</name>
<dbReference type="AlphaFoldDB" id="A0A8H7Z3U2"/>
<dbReference type="Proteomes" id="UP000670092">
    <property type="component" value="Unassembled WGS sequence"/>
</dbReference>
<evidence type="ECO:0000313" key="2">
    <source>
        <dbReference type="Proteomes" id="UP000670092"/>
    </source>
</evidence>
<accession>A0A8H7Z3U2</accession>
<sequence>MLILQKIPRSPSESDVPFWRRDSRLKLLQLLRRAHDIETDIMLNSYRATLEDAILTSTHACRMDDKNDNITL</sequence>
<dbReference type="VEuPathDB" id="FungiDB:I7I52_01332"/>